<feature type="signal peptide" evidence="13">
    <location>
        <begin position="1"/>
        <end position="23"/>
    </location>
</feature>
<dbReference type="InterPro" id="IPR036445">
    <property type="entry name" value="GPCR_2_extracell_dom_sf"/>
</dbReference>
<evidence type="ECO:0000256" key="8">
    <source>
        <dbReference type="ARBA" id="ARBA00023170"/>
    </source>
</evidence>
<dbReference type="GO" id="GO:0007188">
    <property type="term" value="P:adenylate cyclase-modulating G protein-coupled receptor signaling pathway"/>
    <property type="evidence" value="ECO:0007669"/>
    <property type="project" value="TreeGrafter"/>
</dbReference>
<dbReference type="EMBL" id="JASPKY010000199">
    <property type="protein sequence ID" value="KAK9721461.1"/>
    <property type="molecule type" value="Genomic_DNA"/>
</dbReference>
<keyword evidence="5 12" id="KW-1133">Transmembrane helix</keyword>
<dbReference type="Gene3D" id="4.10.1240.10">
    <property type="entry name" value="GPCR, family 2, extracellular hormone receptor domain"/>
    <property type="match status" value="1"/>
</dbReference>
<dbReference type="InterPro" id="IPR017981">
    <property type="entry name" value="GPCR_2-like_7TM"/>
</dbReference>
<dbReference type="EMBL" id="JASPKY010000199">
    <property type="protein sequence ID" value="KAK9721459.1"/>
    <property type="molecule type" value="Genomic_DNA"/>
</dbReference>
<keyword evidence="3" id="KW-1003">Cell membrane</keyword>
<evidence type="ECO:0000256" key="5">
    <source>
        <dbReference type="ARBA" id="ARBA00022989"/>
    </source>
</evidence>
<evidence type="ECO:0000256" key="1">
    <source>
        <dbReference type="ARBA" id="ARBA00004651"/>
    </source>
</evidence>
<sequence length="556" mass="64149">MLNFSRGRLTFIVLVTSVVYCNGFDEDWDLHLRATDDESVGRCRYRNHPTLYPNDEIWRYITGFWCFHFTNPIRFTDVSVTRAQTSLRNYTVPYIILDETTTTVFLDYQNESYSTLVKTLFRTNRFFTLWEDCSRLGRECCEYHLNETNIFPTETHVCPALWDGWDCWPPAKAGETKRRVCPEHSYSSDEIVCELESERYCLEDDWEHTTNYTGCASAPILRRRHQYHVLVLIISTALTFPAVVIFFIFMRNQKDLRHVLHRNLLIAILMKNIFTIVSKEVIILDALQNSTMSNGVMDGNSAGCRVLSFFDTLSTVSVFTCMLLVGYYLHSTIARIFGKTLTVVTTYAVTVGFTVVPSLAWAIAMAAAKMEDCWLVDTEGFHWITDSYKYAVLVANLFLLMDIIRVICFQRSSSRLNPKQTRDVAKAILVLIPLFGLPLLLTSQRSLMNQNSCLSGDIYYFTAYTVEALQGIVVALLFCYLHREVHNEIVKKYRKWIIEINSRFGTDFKVPTQARVTTMTNVRPSGLDTTKYPQYPNTTPTYPNSYPKRGSPTEKR</sequence>
<feature type="domain" description="G-protein coupled receptors family 2 profile 2" evidence="15">
    <location>
        <begin position="224"/>
        <end position="482"/>
    </location>
</feature>
<feature type="transmembrane region" description="Helical" evidence="12">
    <location>
        <begin position="341"/>
        <end position="368"/>
    </location>
</feature>
<dbReference type="AlphaFoldDB" id="A0AAW1KN21"/>
<evidence type="ECO:0000256" key="10">
    <source>
        <dbReference type="ARBA" id="ARBA00023224"/>
    </source>
</evidence>
<dbReference type="GO" id="GO:0008528">
    <property type="term" value="F:G protein-coupled peptide receptor activity"/>
    <property type="evidence" value="ECO:0007669"/>
    <property type="project" value="TreeGrafter"/>
</dbReference>
<feature type="chain" id="PRO_5044717896" evidence="13">
    <location>
        <begin position="24"/>
        <end position="556"/>
    </location>
</feature>
<dbReference type="InterPro" id="IPR000832">
    <property type="entry name" value="GPCR_2_secretin-like"/>
</dbReference>
<organism evidence="16 17">
    <name type="scientific">Popillia japonica</name>
    <name type="common">Japanese beetle</name>
    <dbReference type="NCBI Taxonomy" id="7064"/>
    <lineage>
        <taxon>Eukaryota</taxon>
        <taxon>Metazoa</taxon>
        <taxon>Ecdysozoa</taxon>
        <taxon>Arthropoda</taxon>
        <taxon>Hexapoda</taxon>
        <taxon>Insecta</taxon>
        <taxon>Pterygota</taxon>
        <taxon>Neoptera</taxon>
        <taxon>Endopterygota</taxon>
        <taxon>Coleoptera</taxon>
        <taxon>Polyphaga</taxon>
        <taxon>Scarabaeiformia</taxon>
        <taxon>Scarabaeidae</taxon>
        <taxon>Rutelinae</taxon>
        <taxon>Popillia</taxon>
    </lineage>
</organism>
<comment type="similarity">
    <text evidence="2">Belongs to the G-protein coupled receptor 2 family.</text>
</comment>
<reference evidence="16" key="1">
    <citation type="submission" date="2023-05" db="EMBL/GenBank/DDBJ databases">
        <authorList>
            <person name="Nardi F."/>
            <person name="Carapelli A."/>
            <person name="Cucini C."/>
        </authorList>
    </citation>
    <scope>NUCLEOTIDE SEQUENCE</scope>
    <source>
        <strain evidence="16">DMR45628</strain>
        <tissue evidence="16">Testes</tissue>
    </source>
</reference>
<gene>
    <name evidence="16" type="ORF">QE152_g21572</name>
</gene>
<feature type="transmembrane region" description="Helical" evidence="12">
    <location>
        <begin position="307"/>
        <end position="329"/>
    </location>
</feature>
<dbReference type="InterPro" id="IPR017983">
    <property type="entry name" value="GPCR_2_secretin-like_CS"/>
</dbReference>
<proteinExistence type="inferred from homology"/>
<dbReference type="SUPFAM" id="SSF111418">
    <property type="entry name" value="Hormone receptor domain"/>
    <property type="match status" value="1"/>
</dbReference>
<reference evidence="16 17" key="2">
    <citation type="journal article" date="2024" name="BMC Genomics">
        <title>De novo assembly and annotation of Popillia japonica's genome with initial clues to its potential as an invasive pest.</title>
        <authorList>
            <person name="Cucini C."/>
            <person name="Boschi S."/>
            <person name="Funari R."/>
            <person name="Cardaioli E."/>
            <person name="Iannotti N."/>
            <person name="Marturano G."/>
            <person name="Paoli F."/>
            <person name="Bruttini M."/>
            <person name="Carapelli A."/>
            <person name="Frati F."/>
            <person name="Nardi F."/>
        </authorList>
    </citation>
    <scope>NUCLEOTIDE SEQUENCE [LARGE SCALE GENOMIC DNA]</scope>
    <source>
        <strain evidence="16">DMR45628</strain>
    </source>
</reference>
<keyword evidence="13" id="KW-0732">Signal</keyword>
<keyword evidence="17" id="KW-1185">Reference proteome</keyword>
<keyword evidence="4 12" id="KW-0812">Transmembrane</keyword>
<dbReference type="SMART" id="SM00008">
    <property type="entry name" value="HormR"/>
    <property type="match status" value="1"/>
</dbReference>
<dbReference type="InterPro" id="IPR050332">
    <property type="entry name" value="GPCR_2"/>
</dbReference>
<evidence type="ECO:0000256" key="13">
    <source>
        <dbReference type="SAM" id="SignalP"/>
    </source>
</evidence>
<feature type="region of interest" description="Disordered" evidence="11">
    <location>
        <begin position="522"/>
        <end position="556"/>
    </location>
</feature>
<comment type="subcellular location">
    <subcellularLocation>
        <location evidence="1">Cell membrane</location>
        <topology evidence="1">Multi-pass membrane protein</topology>
    </subcellularLocation>
</comment>
<feature type="transmembrane region" description="Helical" evidence="12">
    <location>
        <begin position="388"/>
        <end position="407"/>
    </location>
</feature>
<feature type="compositionally biased region" description="Low complexity" evidence="11">
    <location>
        <begin position="529"/>
        <end position="548"/>
    </location>
</feature>
<keyword evidence="9" id="KW-0325">Glycoprotein</keyword>
<dbReference type="InterPro" id="IPR001879">
    <property type="entry name" value="GPCR_2_extracellular_dom"/>
</dbReference>
<feature type="transmembrane region" description="Helical" evidence="12">
    <location>
        <begin position="262"/>
        <end position="287"/>
    </location>
</feature>
<dbReference type="PROSITE" id="PS50227">
    <property type="entry name" value="G_PROTEIN_RECEP_F2_3"/>
    <property type="match status" value="1"/>
</dbReference>
<comment type="caution">
    <text evidence="16">The sequence shown here is derived from an EMBL/GenBank/DDBJ whole genome shotgun (WGS) entry which is preliminary data.</text>
</comment>
<evidence type="ECO:0000256" key="6">
    <source>
        <dbReference type="ARBA" id="ARBA00023040"/>
    </source>
</evidence>
<feature type="transmembrane region" description="Helical" evidence="12">
    <location>
        <begin position="227"/>
        <end position="250"/>
    </location>
</feature>
<evidence type="ECO:0000256" key="3">
    <source>
        <dbReference type="ARBA" id="ARBA00022475"/>
    </source>
</evidence>
<protein>
    <submittedName>
        <fullName evidence="16">7 transmembrane receptor (Secretin family)</fullName>
    </submittedName>
</protein>
<evidence type="ECO:0000259" key="15">
    <source>
        <dbReference type="PROSITE" id="PS50261"/>
    </source>
</evidence>
<evidence type="ECO:0000313" key="16">
    <source>
        <dbReference type="EMBL" id="KAK9721461.1"/>
    </source>
</evidence>
<dbReference type="PROSITE" id="PS00649">
    <property type="entry name" value="G_PROTEIN_RECEP_F2_1"/>
    <property type="match status" value="1"/>
</dbReference>
<evidence type="ECO:0000256" key="2">
    <source>
        <dbReference type="ARBA" id="ARBA00005314"/>
    </source>
</evidence>
<dbReference type="GO" id="GO:0007166">
    <property type="term" value="P:cell surface receptor signaling pathway"/>
    <property type="evidence" value="ECO:0007669"/>
    <property type="project" value="InterPro"/>
</dbReference>
<dbReference type="PANTHER" id="PTHR45620:SF42">
    <property type="entry name" value="G-PROTEIN COUPLED RECEPTOR SEB-2"/>
    <property type="match status" value="1"/>
</dbReference>
<evidence type="ECO:0000313" key="17">
    <source>
        <dbReference type="Proteomes" id="UP001458880"/>
    </source>
</evidence>
<dbReference type="Proteomes" id="UP001458880">
    <property type="component" value="Unassembled WGS sequence"/>
</dbReference>
<evidence type="ECO:0000256" key="12">
    <source>
        <dbReference type="SAM" id="Phobius"/>
    </source>
</evidence>
<evidence type="ECO:0000256" key="9">
    <source>
        <dbReference type="ARBA" id="ARBA00023180"/>
    </source>
</evidence>
<dbReference type="Pfam" id="PF02793">
    <property type="entry name" value="HRM"/>
    <property type="match status" value="1"/>
</dbReference>
<keyword evidence="6" id="KW-0297">G-protein coupled receptor</keyword>
<dbReference type="PROSITE" id="PS50261">
    <property type="entry name" value="G_PROTEIN_RECEP_F2_4"/>
    <property type="match status" value="1"/>
</dbReference>
<keyword evidence="7 12" id="KW-0472">Membrane</keyword>
<keyword evidence="10" id="KW-0807">Transducer</keyword>
<evidence type="ECO:0000256" key="7">
    <source>
        <dbReference type="ARBA" id="ARBA00023136"/>
    </source>
</evidence>
<keyword evidence="8 16" id="KW-0675">Receptor</keyword>
<dbReference type="PANTHER" id="PTHR45620">
    <property type="entry name" value="PDF RECEPTOR-LIKE PROTEIN-RELATED"/>
    <property type="match status" value="1"/>
</dbReference>
<feature type="transmembrane region" description="Helical" evidence="12">
    <location>
        <begin position="458"/>
        <end position="481"/>
    </location>
</feature>
<dbReference type="PRINTS" id="PR00249">
    <property type="entry name" value="GPCRSECRETIN"/>
</dbReference>
<evidence type="ECO:0000259" key="14">
    <source>
        <dbReference type="PROSITE" id="PS50227"/>
    </source>
</evidence>
<name>A0AAW1KN21_POPJA</name>
<evidence type="ECO:0000256" key="11">
    <source>
        <dbReference type="SAM" id="MobiDB-lite"/>
    </source>
</evidence>
<dbReference type="GO" id="GO:0005886">
    <property type="term" value="C:plasma membrane"/>
    <property type="evidence" value="ECO:0007669"/>
    <property type="project" value="UniProtKB-SubCell"/>
</dbReference>
<evidence type="ECO:0000256" key="4">
    <source>
        <dbReference type="ARBA" id="ARBA00022692"/>
    </source>
</evidence>
<feature type="transmembrane region" description="Helical" evidence="12">
    <location>
        <begin position="427"/>
        <end position="446"/>
    </location>
</feature>
<dbReference type="Gene3D" id="1.20.1070.10">
    <property type="entry name" value="Rhodopsin 7-helix transmembrane proteins"/>
    <property type="match status" value="1"/>
</dbReference>
<accession>A0AAW1KN21</accession>
<dbReference type="Pfam" id="PF00002">
    <property type="entry name" value="7tm_2"/>
    <property type="match status" value="1"/>
</dbReference>
<feature type="domain" description="G-protein coupled receptors family 2 profile 1" evidence="14">
    <location>
        <begin position="140"/>
        <end position="219"/>
    </location>
</feature>